<reference evidence="2" key="1">
    <citation type="journal article" date="2022" name="bioRxiv">
        <title>Sequencing and chromosome-scale assembly of the giantPleurodeles waltlgenome.</title>
        <authorList>
            <person name="Brown T."/>
            <person name="Elewa A."/>
            <person name="Iarovenko S."/>
            <person name="Subramanian E."/>
            <person name="Araus A.J."/>
            <person name="Petzold A."/>
            <person name="Susuki M."/>
            <person name="Suzuki K.-i.T."/>
            <person name="Hayashi T."/>
            <person name="Toyoda A."/>
            <person name="Oliveira C."/>
            <person name="Osipova E."/>
            <person name="Leigh N.D."/>
            <person name="Simon A."/>
            <person name="Yun M.H."/>
        </authorList>
    </citation>
    <scope>NUCLEOTIDE SEQUENCE</scope>
    <source>
        <strain evidence="2">20211129_DDA</strain>
        <tissue evidence="2">Liver</tissue>
    </source>
</reference>
<protein>
    <recommendedName>
        <fullName evidence="4">Protein SSUH2 homolog</fullName>
    </recommendedName>
</protein>
<name>A0AAV7N3J8_PLEWA</name>
<evidence type="ECO:0008006" key="4">
    <source>
        <dbReference type="Google" id="ProtNLM"/>
    </source>
</evidence>
<dbReference type="InterPro" id="IPR001305">
    <property type="entry name" value="HSP_DnaJ_Cys-rich_dom"/>
</dbReference>
<sequence>MDPDTPSDDNNPDLEYEAESPTEPPSELLHQMMGYEGTPTPDGGIQHPPTLDTWRKLSGVTHWPATLQYSVPVMTEDLARDAFSRFVYGRCCYGRRPASELVIQNLKQLVLYRYRLETFNEARLSEWTFEHYTNQAVDGPQNGPTPGPWEFKVQIPLMFQEDTKKFMVPHSSMIKACHKCHGHGRYKCSGCHGAGRARCVTCSGSRSKTKHKQCQVCSGSGRKRCNTCSGRGSKVCTTCRGEKKLLHFLQLTISWKNNLFEYITEEQQLNFPKEVLIKVQGANIFKDQGDQVYPIVGFPNLAISQASQRALAEHNAMYAGSSRILQQRQTIDLIPITEVHYEYKGKSYMYYIYGTENKVSALEYPERYCCGCCLL</sequence>
<feature type="region of interest" description="Disordered" evidence="1">
    <location>
        <begin position="1"/>
        <end position="49"/>
    </location>
</feature>
<comment type="caution">
    <text evidence="2">The sequence shown here is derived from an EMBL/GenBank/DDBJ whole genome shotgun (WGS) entry which is preliminary data.</text>
</comment>
<keyword evidence="3" id="KW-1185">Reference proteome</keyword>
<dbReference type="PANTHER" id="PTHR48465:SF1">
    <property type="entry name" value="PROTEIN SSUH2 HOMOLOG"/>
    <property type="match status" value="1"/>
</dbReference>
<dbReference type="GO" id="GO:0031072">
    <property type="term" value="F:heat shock protein binding"/>
    <property type="evidence" value="ECO:0007669"/>
    <property type="project" value="InterPro"/>
</dbReference>
<dbReference type="Proteomes" id="UP001066276">
    <property type="component" value="Chromosome 9"/>
</dbReference>
<evidence type="ECO:0000313" key="2">
    <source>
        <dbReference type="EMBL" id="KAJ1110618.1"/>
    </source>
</evidence>
<evidence type="ECO:0000313" key="3">
    <source>
        <dbReference type="Proteomes" id="UP001066276"/>
    </source>
</evidence>
<dbReference type="AlphaFoldDB" id="A0AAV7N3J8"/>
<dbReference type="CDD" id="cd10719">
    <property type="entry name" value="DnaJ_zf"/>
    <property type="match status" value="1"/>
</dbReference>
<feature type="compositionally biased region" description="Acidic residues" evidence="1">
    <location>
        <begin position="1"/>
        <end position="20"/>
    </location>
</feature>
<proteinExistence type="predicted"/>
<evidence type="ECO:0000256" key="1">
    <source>
        <dbReference type="SAM" id="MobiDB-lite"/>
    </source>
</evidence>
<dbReference type="InterPro" id="IPR052789">
    <property type="entry name" value="SSUH2_homolog"/>
</dbReference>
<dbReference type="PANTHER" id="PTHR48465">
    <property type="entry name" value="PROTEIN SSUH2 HOMOLOG"/>
    <property type="match status" value="1"/>
</dbReference>
<dbReference type="EMBL" id="JANPWB010000013">
    <property type="protein sequence ID" value="KAJ1110618.1"/>
    <property type="molecule type" value="Genomic_DNA"/>
</dbReference>
<gene>
    <name evidence="2" type="ORF">NDU88_007968</name>
</gene>
<dbReference type="GO" id="GO:0051082">
    <property type="term" value="F:unfolded protein binding"/>
    <property type="evidence" value="ECO:0007669"/>
    <property type="project" value="InterPro"/>
</dbReference>
<organism evidence="2 3">
    <name type="scientific">Pleurodeles waltl</name>
    <name type="common">Iberian ribbed newt</name>
    <dbReference type="NCBI Taxonomy" id="8319"/>
    <lineage>
        <taxon>Eukaryota</taxon>
        <taxon>Metazoa</taxon>
        <taxon>Chordata</taxon>
        <taxon>Craniata</taxon>
        <taxon>Vertebrata</taxon>
        <taxon>Euteleostomi</taxon>
        <taxon>Amphibia</taxon>
        <taxon>Batrachia</taxon>
        <taxon>Caudata</taxon>
        <taxon>Salamandroidea</taxon>
        <taxon>Salamandridae</taxon>
        <taxon>Pleurodelinae</taxon>
        <taxon>Pleurodeles</taxon>
    </lineage>
</organism>
<accession>A0AAV7N3J8</accession>